<feature type="binding site" evidence="13">
    <location>
        <position position="74"/>
    </location>
    <ligand>
        <name>substrate</name>
    </ligand>
</feature>
<dbReference type="Pfam" id="PF22468">
    <property type="entry name" value="ACT_9"/>
    <property type="match status" value="1"/>
</dbReference>
<comment type="pathway">
    <text evidence="3 15">Amino-acid biosynthesis; L-threonine biosynthesis; L-threonine from L-aspartate: step 1/5.</text>
</comment>
<dbReference type="NCBIfam" id="TIGR00657">
    <property type="entry name" value="asp_kinases"/>
    <property type="match status" value="1"/>
</dbReference>
<dbReference type="PROSITE" id="PS51671">
    <property type="entry name" value="ACT"/>
    <property type="match status" value="2"/>
</dbReference>
<evidence type="ECO:0000256" key="1">
    <source>
        <dbReference type="ARBA" id="ARBA00004766"/>
    </source>
</evidence>
<dbReference type="GO" id="GO:0009088">
    <property type="term" value="P:threonine biosynthetic process"/>
    <property type="evidence" value="ECO:0007669"/>
    <property type="project" value="UniProtKB-UniPathway"/>
</dbReference>
<feature type="domain" description="ACT" evidence="16">
    <location>
        <begin position="264"/>
        <end position="340"/>
    </location>
</feature>
<dbReference type="InterPro" id="IPR041740">
    <property type="entry name" value="AKii-LysC-BS"/>
</dbReference>
<dbReference type="InterPro" id="IPR002912">
    <property type="entry name" value="ACT_dom"/>
</dbReference>
<dbReference type="CDD" id="cd04261">
    <property type="entry name" value="AAK_AKii-LysC-BS"/>
    <property type="match status" value="1"/>
</dbReference>
<dbReference type="PANTHER" id="PTHR21499:SF3">
    <property type="entry name" value="ASPARTOKINASE"/>
    <property type="match status" value="1"/>
</dbReference>
<evidence type="ECO:0000256" key="2">
    <source>
        <dbReference type="ARBA" id="ARBA00004986"/>
    </source>
</evidence>
<dbReference type="GO" id="GO:0005829">
    <property type="term" value="C:cytosol"/>
    <property type="evidence" value="ECO:0007669"/>
    <property type="project" value="TreeGrafter"/>
</dbReference>
<dbReference type="InterPro" id="IPR045865">
    <property type="entry name" value="ACT-like_dom_sf"/>
</dbReference>
<dbReference type="InterPro" id="IPR005260">
    <property type="entry name" value="Asp_kin_monofn"/>
</dbReference>
<dbReference type="FunFam" id="3.40.1160.10:FF:000002">
    <property type="entry name" value="Aspartokinase"/>
    <property type="match status" value="1"/>
</dbReference>
<evidence type="ECO:0000256" key="4">
    <source>
        <dbReference type="ARBA" id="ARBA00010122"/>
    </source>
</evidence>
<evidence type="ECO:0000256" key="13">
    <source>
        <dbReference type="PIRSR" id="PIRSR000726-1"/>
    </source>
</evidence>
<evidence type="ECO:0000256" key="5">
    <source>
        <dbReference type="ARBA" id="ARBA00022605"/>
    </source>
</evidence>
<evidence type="ECO:0000256" key="6">
    <source>
        <dbReference type="ARBA" id="ARBA00022679"/>
    </source>
</evidence>
<evidence type="ECO:0000259" key="16">
    <source>
        <dbReference type="PROSITE" id="PS51671"/>
    </source>
</evidence>
<dbReference type="NCBIfam" id="TIGR00656">
    <property type="entry name" value="asp_kin_monofn"/>
    <property type="match status" value="1"/>
</dbReference>
<dbReference type="Pfam" id="PF00696">
    <property type="entry name" value="AA_kinase"/>
    <property type="match status" value="1"/>
</dbReference>
<evidence type="ECO:0000256" key="11">
    <source>
        <dbReference type="ARBA" id="ARBA00023154"/>
    </source>
</evidence>
<comment type="similarity">
    <text evidence="4 14">Belongs to the aspartokinase family.</text>
</comment>
<dbReference type="InterPro" id="IPR054352">
    <property type="entry name" value="ACT_Aspartokinase"/>
</dbReference>
<keyword evidence="9 14" id="KW-0418">Kinase</keyword>
<comment type="pathway">
    <text evidence="1 15">Amino-acid biosynthesis; L-lysine biosynthesis via DAP pathway; (S)-tetrahydrodipicolinate from L-aspartate: step 1/4.</text>
</comment>
<feature type="binding site" evidence="13">
    <location>
        <begin position="173"/>
        <end position="174"/>
    </location>
    <ligand>
        <name>ATP</name>
        <dbReference type="ChEBI" id="CHEBI:30616"/>
    </ligand>
</feature>
<dbReference type="Pfam" id="PF01842">
    <property type="entry name" value="ACT"/>
    <property type="match status" value="1"/>
</dbReference>
<dbReference type="InterPro" id="IPR001341">
    <property type="entry name" value="Asp_kinase"/>
</dbReference>
<dbReference type="PROSITE" id="PS00324">
    <property type="entry name" value="ASPARTOKINASE"/>
    <property type="match status" value="1"/>
</dbReference>
<evidence type="ECO:0000256" key="10">
    <source>
        <dbReference type="ARBA" id="ARBA00022840"/>
    </source>
</evidence>
<name>H2CL18_9LEPT</name>
<dbReference type="InterPro" id="IPR018042">
    <property type="entry name" value="Aspartate_kinase_CS"/>
</dbReference>
<dbReference type="STRING" id="183.GCA_002009735_03802"/>
<dbReference type="UniPathway" id="UPA00051">
    <property type="reaction ID" value="UER00462"/>
</dbReference>
<gene>
    <name evidence="17" type="ORF">Lepil_2589</name>
</gene>
<evidence type="ECO:0000256" key="12">
    <source>
        <dbReference type="ARBA" id="ARBA00047872"/>
    </source>
</evidence>
<evidence type="ECO:0000313" key="18">
    <source>
        <dbReference type="Proteomes" id="UP000005737"/>
    </source>
</evidence>
<feature type="binding site" evidence="13">
    <location>
        <position position="47"/>
    </location>
    <ligand>
        <name>substrate</name>
    </ligand>
</feature>
<dbReference type="GO" id="GO:0005524">
    <property type="term" value="F:ATP binding"/>
    <property type="evidence" value="ECO:0007669"/>
    <property type="project" value="UniProtKB-KW"/>
</dbReference>
<dbReference type="Gene3D" id="3.40.1160.10">
    <property type="entry name" value="Acetylglutamate kinase-like"/>
    <property type="match status" value="1"/>
</dbReference>
<dbReference type="NCBIfam" id="NF005154">
    <property type="entry name" value="PRK06635.1-2"/>
    <property type="match status" value="1"/>
</dbReference>
<dbReference type="SUPFAM" id="SSF55021">
    <property type="entry name" value="ACT-like"/>
    <property type="match status" value="2"/>
</dbReference>
<dbReference type="PIRSF" id="PIRSF000726">
    <property type="entry name" value="Asp_kin"/>
    <property type="match status" value="1"/>
</dbReference>
<dbReference type="GO" id="GO:0004072">
    <property type="term" value="F:aspartate kinase activity"/>
    <property type="evidence" value="ECO:0007669"/>
    <property type="project" value="UniProtKB-EC"/>
</dbReference>
<dbReference type="PANTHER" id="PTHR21499">
    <property type="entry name" value="ASPARTATE KINASE"/>
    <property type="match status" value="1"/>
</dbReference>
<dbReference type="UniPathway" id="UPA00050">
    <property type="reaction ID" value="UER00461"/>
</dbReference>
<dbReference type="GO" id="GO:0009089">
    <property type="term" value="P:lysine biosynthetic process via diaminopimelate"/>
    <property type="evidence" value="ECO:0007669"/>
    <property type="project" value="UniProtKB-UniPathway"/>
</dbReference>
<keyword evidence="5 15" id="KW-0028">Amino-acid biosynthesis</keyword>
<dbReference type="Gene3D" id="3.30.2130.10">
    <property type="entry name" value="VC0802-like"/>
    <property type="match status" value="1"/>
</dbReference>
<keyword evidence="18" id="KW-1185">Reference proteome</keyword>
<dbReference type="GO" id="GO:0009090">
    <property type="term" value="P:homoserine biosynthetic process"/>
    <property type="evidence" value="ECO:0007669"/>
    <property type="project" value="TreeGrafter"/>
</dbReference>
<keyword evidence="6 14" id="KW-0808">Transferase</keyword>
<comment type="pathway">
    <text evidence="2 15">Amino-acid biosynthesis; L-methionine biosynthesis via de novo pathway; L-homoserine from L-aspartate: step 1/3.</text>
</comment>
<evidence type="ECO:0000256" key="7">
    <source>
        <dbReference type="ARBA" id="ARBA00022737"/>
    </source>
</evidence>
<protein>
    <recommendedName>
        <fullName evidence="14">Aspartokinase</fullName>
        <ecNumber evidence="14">2.7.2.4</ecNumber>
    </recommendedName>
</protein>
<keyword evidence="10 13" id="KW-0067">ATP-binding</keyword>
<evidence type="ECO:0000256" key="8">
    <source>
        <dbReference type="ARBA" id="ARBA00022741"/>
    </source>
</evidence>
<dbReference type="NCBIfam" id="NF005155">
    <property type="entry name" value="PRK06635.1-4"/>
    <property type="match status" value="1"/>
</dbReference>
<dbReference type="CDD" id="cd04913">
    <property type="entry name" value="ACT_AKii-LysC-BS-like_1"/>
    <property type="match status" value="1"/>
</dbReference>
<dbReference type="CDD" id="cd04923">
    <property type="entry name" value="ACT_AK-LysC-DapG-like_2"/>
    <property type="match status" value="1"/>
</dbReference>
<dbReference type="HOGENOM" id="CLU_009116_3_2_12"/>
<organism evidence="17 18">
    <name type="scientific">Leptonema illini DSM 21528</name>
    <dbReference type="NCBI Taxonomy" id="929563"/>
    <lineage>
        <taxon>Bacteria</taxon>
        <taxon>Pseudomonadati</taxon>
        <taxon>Spirochaetota</taxon>
        <taxon>Spirochaetia</taxon>
        <taxon>Leptospirales</taxon>
        <taxon>Leptospiraceae</taxon>
        <taxon>Leptonema</taxon>
    </lineage>
</organism>
<accession>H2CL18</accession>
<dbReference type="Proteomes" id="UP000005737">
    <property type="component" value="Unassembled WGS sequence"/>
</dbReference>
<dbReference type="InterPro" id="IPR036393">
    <property type="entry name" value="AceGlu_kinase-like_sf"/>
</dbReference>
<dbReference type="AlphaFoldDB" id="H2CL18"/>
<evidence type="ECO:0000256" key="9">
    <source>
        <dbReference type="ARBA" id="ARBA00022777"/>
    </source>
</evidence>
<dbReference type="RefSeq" id="WP_002773003.1">
    <property type="nucleotide sequence ID" value="NZ_JH597773.1"/>
</dbReference>
<dbReference type="UniPathway" id="UPA00034">
    <property type="reaction ID" value="UER00015"/>
</dbReference>
<dbReference type="InterPro" id="IPR001048">
    <property type="entry name" value="Asp/Glu/Uridylate_kinase"/>
</dbReference>
<evidence type="ECO:0000256" key="14">
    <source>
        <dbReference type="RuleBase" id="RU003448"/>
    </source>
</evidence>
<sequence length="404" mass="43333">MSLVVQKYGGTSVGDTDRIKRVANRIKMYYDQGHDLVIVVSAMGHTTDQLVDMAAALNPNPKPREMDVLLSTGEQVSIALLAMALDHIGVPAISFTGGQVRILTDKKHSKARIQDIDTTRLKQSLGERKVCIVAGFQGVDEDENITTLGRGGSDLSAVALAAALEAKECEIYTDVDGVYTTDPNKVPSAKKIEHICYEEMLELARLGAGVLHSRSVEVASKYGVVIHVRSSFNNVEGTLVVPEDSIMEKVAVRGVTLKSDDARISVLDIPDRPGLAADLFNRLARADINVDMIVQSTGKDGRNTISFTVPATSVGVTREVSDSFLKEMGGGTIDVQENIATLSAVGIGMKSHSGVAGAMFEALAKNNINIEMISTSEIKITVVINKEDGRKALEAVHEAFELGK</sequence>
<comment type="catalytic activity">
    <reaction evidence="12 14">
        <text>L-aspartate + ATP = 4-phospho-L-aspartate + ADP</text>
        <dbReference type="Rhea" id="RHEA:23776"/>
        <dbReference type="ChEBI" id="CHEBI:29991"/>
        <dbReference type="ChEBI" id="CHEBI:30616"/>
        <dbReference type="ChEBI" id="CHEBI:57535"/>
        <dbReference type="ChEBI" id="CHEBI:456216"/>
        <dbReference type="EC" id="2.7.2.4"/>
    </reaction>
</comment>
<dbReference type="SUPFAM" id="SSF53633">
    <property type="entry name" value="Carbamate kinase-like"/>
    <property type="match status" value="1"/>
</dbReference>
<dbReference type="FunFam" id="3.30.2130.10:FF:000001">
    <property type="entry name" value="Bifunctional aspartokinase/homoserine dehydrogenase"/>
    <property type="match status" value="1"/>
</dbReference>
<evidence type="ECO:0000256" key="15">
    <source>
        <dbReference type="RuleBase" id="RU004249"/>
    </source>
</evidence>
<evidence type="ECO:0000313" key="17">
    <source>
        <dbReference type="EMBL" id="EHQ07262.1"/>
    </source>
</evidence>
<dbReference type="EMBL" id="JH597773">
    <property type="protein sequence ID" value="EHQ07262.1"/>
    <property type="molecule type" value="Genomic_DNA"/>
</dbReference>
<feature type="binding site" evidence="13">
    <location>
        <begin position="7"/>
        <end position="10"/>
    </location>
    <ligand>
        <name>ATP</name>
        <dbReference type="ChEBI" id="CHEBI:30616"/>
    </ligand>
</feature>
<dbReference type="EC" id="2.7.2.4" evidence="14"/>
<reference evidence="17 18" key="1">
    <citation type="submission" date="2011-10" db="EMBL/GenBank/DDBJ databases">
        <title>The Improved High-Quality Draft genome of Leptonema illini DSM 21528.</title>
        <authorList>
            <consortium name="US DOE Joint Genome Institute (JGI-PGF)"/>
            <person name="Lucas S."/>
            <person name="Copeland A."/>
            <person name="Lapidus A."/>
            <person name="Glavina del Rio T."/>
            <person name="Dalin E."/>
            <person name="Tice H."/>
            <person name="Bruce D."/>
            <person name="Goodwin L."/>
            <person name="Pitluck S."/>
            <person name="Peters L."/>
            <person name="Mikhailova N."/>
            <person name="Held B."/>
            <person name="Kyrpides N."/>
            <person name="Mavromatis K."/>
            <person name="Ivanova N."/>
            <person name="Markowitz V."/>
            <person name="Cheng J.-F."/>
            <person name="Hugenholtz P."/>
            <person name="Woyke T."/>
            <person name="Wu D."/>
            <person name="Gronow S."/>
            <person name="Wellnitz S."/>
            <person name="Brambilla E.-M."/>
            <person name="Klenk H.-P."/>
            <person name="Eisen J.A."/>
        </authorList>
    </citation>
    <scope>NUCLEOTIDE SEQUENCE [LARGE SCALE GENOMIC DNA]</scope>
    <source>
        <strain evidence="17 18">DSM 21528</strain>
    </source>
</reference>
<keyword evidence="11" id="KW-0457">Lysine biosynthesis</keyword>
<feature type="domain" description="ACT" evidence="16">
    <location>
        <begin position="344"/>
        <end position="404"/>
    </location>
</feature>
<keyword evidence="8 13" id="KW-0547">Nucleotide-binding</keyword>
<feature type="binding site" evidence="13">
    <location>
        <position position="179"/>
    </location>
    <ligand>
        <name>ATP</name>
        <dbReference type="ChEBI" id="CHEBI:30616"/>
    </ligand>
</feature>
<proteinExistence type="inferred from homology"/>
<keyword evidence="7" id="KW-0677">Repeat</keyword>
<evidence type="ECO:0000256" key="3">
    <source>
        <dbReference type="ARBA" id="ARBA00005139"/>
    </source>
</evidence>